<dbReference type="InterPro" id="IPR036052">
    <property type="entry name" value="TrpB-like_PALP_sf"/>
</dbReference>
<dbReference type="GO" id="GO:0003941">
    <property type="term" value="F:L-serine ammonia-lyase activity"/>
    <property type="evidence" value="ECO:0007669"/>
    <property type="project" value="TreeGrafter"/>
</dbReference>
<dbReference type="UniPathway" id="UPA00355"/>
<dbReference type="AlphaFoldDB" id="A0A7K4HPA1"/>
<comment type="similarity">
    <text evidence="5">Belongs to the threonine synthase family. Cysteate synthase subfamily.</text>
</comment>
<dbReference type="GO" id="GO:0030170">
    <property type="term" value="F:pyridoxal phosphate binding"/>
    <property type="evidence" value="ECO:0007669"/>
    <property type="project" value="UniProtKB-UniRule"/>
</dbReference>
<comment type="subunit">
    <text evidence="5">Homotrimer.</text>
</comment>
<dbReference type="GO" id="GO:0019295">
    <property type="term" value="P:coenzyme M biosynthetic process"/>
    <property type="evidence" value="ECO:0007669"/>
    <property type="project" value="UniProtKB-UniRule"/>
</dbReference>
<gene>
    <name evidence="8" type="ORF">HWN36_07000</name>
</gene>
<comment type="cofactor">
    <cofactor evidence="1 5">
        <name>pyridoxal 5'-phosphate</name>
        <dbReference type="ChEBI" id="CHEBI:597326"/>
    </cofactor>
</comment>
<evidence type="ECO:0000259" key="7">
    <source>
        <dbReference type="Pfam" id="PF00291"/>
    </source>
</evidence>
<keyword evidence="4 5" id="KW-0663">Pyridoxal phosphate</keyword>
<evidence type="ECO:0000256" key="5">
    <source>
        <dbReference type="HAMAP-Rule" id="MF_02109"/>
    </source>
</evidence>
<sequence>MRPYTLLCPDCGQRMEDHYTLSCPAGCNALVRTVYRRRTLDLRNEPGIFRFADWLPVEGTIASPAGPVTYRSEGLARDLGMENLWIGFSGYWPERNAQIATCSFKELEALPTVVRMKETGRGTLVIASAGNTGRAFCQTAAVTGIPVVVVVPSAAAERLWTTRETEKVCLVTADGDYSDAIAAANDLCTHPGLVPEGGAKNVARRDGMGTVMLDAAVTIGQIPDHYVQAVGSGTGGIAAWEAAMRLIGDGRYGSALPRLHLAQNAPFIPMVRAWRAGRREIIPETDMRDARTAIAAVYADVLTNRNPPYGVGGGVFDALTATGGAMYAVENRDARDAEKRFVEEEEIDLDPAAAVAVAALIQAVETGEIDPHSTVLLNITGGGYERAAEDHDQVVVRPAFHIAAGTGADDIVTDVLSWVKRHA</sequence>
<feature type="domain" description="Tryptophan synthase beta chain-like PALP" evidence="7">
    <location>
        <begin position="100"/>
        <end position="381"/>
    </location>
</feature>
<proteinExistence type="inferred from homology"/>
<dbReference type="NCBIfam" id="TIGR03844">
    <property type="entry name" value="cysteate_syn"/>
    <property type="match status" value="1"/>
</dbReference>
<dbReference type="RefSeq" id="WP_176788693.1">
    <property type="nucleotide sequence ID" value="NZ_JABXWR010000001.1"/>
</dbReference>
<comment type="pathway">
    <text evidence="5">Cofactor biosynthesis; coenzyme M biosynthesis.</text>
</comment>
<evidence type="ECO:0000256" key="3">
    <source>
        <dbReference type="ARBA" id="ARBA00022679"/>
    </source>
</evidence>
<feature type="binding site" evidence="5">
    <location>
        <position position="131"/>
    </location>
    <ligand>
        <name>pyridoxal 5'-phosphate</name>
        <dbReference type="ChEBI" id="CHEBI:597326"/>
    </ligand>
</feature>
<evidence type="ECO:0000256" key="1">
    <source>
        <dbReference type="ARBA" id="ARBA00001933"/>
    </source>
</evidence>
<name>A0A7K4HPA1_9EURY</name>
<dbReference type="PANTHER" id="PTHR43050:SF1">
    <property type="entry name" value="SERINE RACEMASE"/>
    <property type="match status" value="1"/>
</dbReference>
<dbReference type="Proteomes" id="UP000570823">
    <property type="component" value="Unassembled WGS sequence"/>
</dbReference>
<evidence type="ECO:0000313" key="8">
    <source>
        <dbReference type="EMBL" id="NVO67059.1"/>
    </source>
</evidence>
<feature type="binding site" evidence="5">
    <location>
        <position position="380"/>
    </location>
    <ligand>
        <name>pyridoxal 5'-phosphate</name>
        <dbReference type="ChEBI" id="CHEBI:597326"/>
    </ligand>
</feature>
<dbReference type="HAMAP" id="MF_02109">
    <property type="entry name" value="Cya_synthase"/>
    <property type="match status" value="1"/>
</dbReference>
<dbReference type="EC" id="2.5.1.76" evidence="5 6"/>
<dbReference type="InterPro" id="IPR001926">
    <property type="entry name" value="TrpB-like_PALP"/>
</dbReference>
<dbReference type="GO" id="GO:0070179">
    <property type="term" value="P:D-serine biosynthetic process"/>
    <property type="evidence" value="ECO:0007669"/>
    <property type="project" value="TreeGrafter"/>
</dbReference>
<dbReference type="GO" id="GO:0000287">
    <property type="term" value="F:magnesium ion binding"/>
    <property type="evidence" value="ECO:0007669"/>
    <property type="project" value="TreeGrafter"/>
</dbReference>
<dbReference type="PANTHER" id="PTHR43050">
    <property type="entry name" value="SERINE / THREONINE RACEMASE FAMILY MEMBER"/>
    <property type="match status" value="1"/>
</dbReference>
<dbReference type="SUPFAM" id="SSF53686">
    <property type="entry name" value="Tryptophan synthase beta subunit-like PLP-dependent enzymes"/>
    <property type="match status" value="1"/>
</dbReference>
<protein>
    <recommendedName>
        <fullName evidence="5 6">Cysteate synthase</fullName>
        <shortName evidence="5">CS</shortName>
        <shortName evidence="5">Cya synthase</shortName>
        <ecNumber evidence="5 6">2.5.1.76</ecNumber>
    </recommendedName>
</protein>
<dbReference type="Pfam" id="PF00291">
    <property type="entry name" value="PALP"/>
    <property type="match status" value="1"/>
</dbReference>
<keyword evidence="3 5" id="KW-0808">Transferase</keyword>
<dbReference type="GO" id="GO:0044686">
    <property type="term" value="F:cysteate synthase activity"/>
    <property type="evidence" value="ECO:0007669"/>
    <property type="project" value="UniProtKB-UniRule"/>
</dbReference>
<evidence type="ECO:0000256" key="2">
    <source>
        <dbReference type="ARBA" id="ARBA00022545"/>
    </source>
</evidence>
<dbReference type="OrthoDB" id="6371at2157"/>
<dbReference type="GO" id="GO:0030378">
    <property type="term" value="F:serine racemase activity"/>
    <property type="evidence" value="ECO:0007669"/>
    <property type="project" value="TreeGrafter"/>
</dbReference>
<evidence type="ECO:0000256" key="6">
    <source>
        <dbReference type="NCBIfam" id="TIGR03844"/>
    </source>
</evidence>
<keyword evidence="2 5" id="KW-0174">Coenzyme M biosynthesis</keyword>
<organism evidence="8 9">
    <name type="scientific">Methanofollis tationis</name>
    <dbReference type="NCBI Taxonomy" id="81417"/>
    <lineage>
        <taxon>Archaea</taxon>
        <taxon>Methanobacteriati</taxon>
        <taxon>Methanobacteriota</taxon>
        <taxon>Stenosarchaea group</taxon>
        <taxon>Methanomicrobia</taxon>
        <taxon>Methanomicrobiales</taxon>
        <taxon>Methanomicrobiaceae</taxon>
        <taxon>Methanofollis</taxon>
    </lineage>
</organism>
<dbReference type="InterPro" id="IPR022401">
    <property type="entry name" value="Cysteate_synthase"/>
</dbReference>
<evidence type="ECO:0000256" key="4">
    <source>
        <dbReference type="ARBA" id="ARBA00022898"/>
    </source>
</evidence>
<dbReference type="GO" id="GO:0005524">
    <property type="term" value="F:ATP binding"/>
    <property type="evidence" value="ECO:0007669"/>
    <property type="project" value="TreeGrafter"/>
</dbReference>
<dbReference type="EMBL" id="JABXWR010000001">
    <property type="protein sequence ID" value="NVO67059.1"/>
    <property type="molecule type" value="Genomic_DNA"/>
</dbReference>
<dbReference type="GO" id="GO:0018114">
    <property type="term" value="F:threonine racemase activity"/>
    <property type="evidence" value="ECO:0007669"/>
    <property type="project" value="TreeGrafter"/>
</dbReference>
<comment type="caution">
    <text evidence="8">The sequence shown here is derived from an EMBL/GenBank/DDBJ whole genome shotgun (WGS) entry which is preliminary data.</text>
</comment>
<accession>A0A7K4HPA1</accession>
<reference evidence="8 9" key="1">
    <citation type="submission" date="2020-06" db="EMBL/GenBank/DDBJ databases">
        <title>Methanofollis fontis sp. nov., a methanogen isolated from marine sediments near a cold seep at Four-Way Closure Ridge offshore southwestern Taiwan.</title>
        <authorList>
            <person name="Chen S.-C."/>
            <person name="Teng N.-H."/>
            <person name="Lin Y.-S."/>
            <person name="Lai M.-C."/>
            <person name="Chen H.-H."/>
            <person name="Wang C.-C."/>
        </authorList>
    </citation>
    <scope>NUCLEOTIDE SEQUENCE [LARGE SCALE GENOMIC DNA]</scope>
    <source>
        <strain evidence="8 9">DSM 2702</strain>
    </source>
</reference>
<keyword evidence="9" id="KW-1185">Reference proteome</keyword>
<comment type="function">
    <text evidence="5">Specifically catalyzes the beta-elimination of phosphate from L-phosphoserine and the beta-addition of sulfite to the dehydroalanine intermediate to produce L-cysteate.</text>
</comment>
<dbReference type="Gene3D" id="3.40.50.1100">
    <property type="match status" value="2"/>
</dbReference>
<feature type="modified residue" description="N6-(pyridoxal phosphate)lysine" evidence="5">
    <location>
        <position position="105"/>
    </location>
</feature>
<comment type="catalytic activity">
    <reaction evidence="5">
        <text>O-phospho-L-serine + sulfite + H(+) = L-cysteate + phosphate</text>
        <dbReference type="Rhea" id="RHEA:26486"/>
        <dbReference type="ChEBI" id="CHEBI:15378"/>
        <dbReference type="ChEBI" id="CHEBI:17359"/>
        <dbReference type="ChEBI" id="CHEBI:43474"/>
        <dbReference type="ChEBI" id="CHEBI:57524"/>
        <dbReference type="ChEBI" id="CHEBI:58090"/>
        <dbReference type="EC" id="2.5.1.76"/>
    </reaction>
</comment>
<evidence type="ECO:0000313" key="9">
    <source>
        <dbReference type="Proteomes" id="UP000570823"/>
    </source>
</evidence>